<dbReference type="Gene3D" id="3.40.50.1820">
    <property type="entry name" value="alpha/beta hydrolase"/>
    <property type="match status" value="1"/>
</dbReference>
<reference evidence="2 3" key="1">
    <citation type="submission" date="2019-03" db="EMBL/GenBank/DDBJ databases">
        <title>Genomics of glacier-inhabiting Cryobacterium strains.</title>
        <authorList>
            <person name="Liu Q."/>
            <person name="Xin Y.-H."/>
        </authorList>
    </citation>
    <scope>NUCLEOTIDE SEQUENCE [LARGE SCALE GENOMIC DNA]</scope>
    <source>
        <strain evidence="2 3">Hh15</strain>
    </source>
</reference>
<dbReference type="InterPro" id="IPR000073">
    <property type="entry name" value="AB_hydrolase_1"/>
</dbReference>
<sequence>MSESGIAESTDGISLAWSRSGTGPTLVMIDPILVDRALSPNNTLAERLTSQFTVIRYDRRGKGDSTGNDAPTPDREVEDLQVVIDAAGNGPETIVYGFSSGGSLALYAACQGMSMKCLIVMEPPSELAGTEEFIAEIEKLVGHGRNAEAVRRFFHYQGMPAEVVEQMAPFAEACAPYAHTISNDLRIADELTPGALSRVGIPTLAIVSKASPPPLHRFVDRVAEHVTTSESIELKGDWHGVSDELLAQTIAEFVSCEPR</sequence>
<dbReference type="GO" id="GO:0016787">
    <property type="term" value="F:hydrolase activity"/>
    <property type="evidence" value="ECO:0007669"/>
    <property type="project" value="UniProtKB-KW"/>
</dbReference>
<dbReference type="SUPFAM" id="SSF53474">
    <property type="entry name" value="alpha/beta-Hydrolases"/>
    <property type="match status" value="1"/>
</dbReference>
<comment type="caution">
    <text evidence="2">The sequence shown here is derived from an EMBL/GenBank/DDBJ whole genome shotgun (WGS) entry which is preliminary data.</text>
</comment>
<name>A0A1H8MMG0_9MICO</name>
<evidence type="ECO:0000313" key="3">
    <source>
        <dbReference type="Proteomes" id="UP000297654"/>
    </source>
</evidence>
<dbReference type="AlphaFoldDB" id="A0A1H8MMG0"/>
<evidence type="ECO:0000259" key="1">
    <source>
        <dbReference type="Pfam" id="PF12697"/>
    </source>
</evidence>
<dbReference type="STRING" id="1424661.SAMN05216281_1553"/>
<dbReference type="InterPro" id="IPR029058">
    <property type="entry name" value="AB_hydrolase_fold"/>
</dbReference>
<feature type="domain" description="AB hydrolase-1" evidence="1">
    <location>
        <begin position="43"/>
        <end position="240"/>
    </location>
</feature>
<dbReference type="EMBL" id="SOFF01000057">
    <property type="protein sequence ID" value="TFB82533.1"/>
    <property type="molecule type" value="Genomic_DNA"/>
</dbReference>
<proteinExistence type="predicted"/>
<gene>
    <name evidence="2" type="ORF">E3O10_17280</name>
</gene>
<organism evidence="2 3">
    <name type="scientific">Cryobacterium luteum</name>
    <dbReference type="NCBI Taxonomy" id="1424661"/>
    <lineage>
        <taxon>Bacteria</taxon>
        <taxon>Bacillati</taxon>
        <taxon>Actinomycetota</taxon>
        <taxon>Actinomycetes</taxon>
        <taxon>Micrococcales</taxon>
        <taxon>Microbacteriaceae</taxon>
        <taxon>Cryobacterium</taxon>
    </lineage>
</organism>
<keyword evidence="2" id="KW-0378">Hydrolase</keyword>
<dbReference type="Proteomes" id="UP000297654">
    <property type="component" value="Unassembled WGS sequence"/>
</dbReference>
<dbReference type="OrthoDB" id="63519at2"/>
<dbReference type="Pfam" id="PF12697">
    <property type="entry name" value="Abhydrolase_6"/>
    <property type="match status" value="1"/>
</dbReference>
<keyword evidence="3" id="KW-1185">Reference proteome</keyword>
<dbReference type="RefSeq" id="WP_092113128.1">
    <property type="nucleotide sequence ID" value="NZ_FOCN01000055.1"/>
</dbReference>
<protein>
    <submittedName>
        <fullName evidence="2">Alpha/beta hydrolase</fullName>
    </submittedName>
</protein>
<evidence type="ECO:0000313" key="2">
    <source>
        <dbReference type="EMBL" id="TFB82533.1"/>
    </source>
</evidence>
<accession>A0A1H8MMG0</accession>